<evidence type="ECO:0000256" key="10">
    <source>
        <dbReference type="ARBA" id="ARBA00047899"/>
    </source>
</evidence>
<dbReference type="EC" id="2.7.11.1" evidence="2"/>
<dbReference type="GO" id="GO:0005524">
    <property type="term" value="F:ATP binding"/>
    <property type="evidence" value="ECO:0007669"/>
    <property type="project" value="UniProtKB-UniRule"/>
</dbReference>
<evidence type="ECO:0000256" key="8">
    <source>
        <dbReference type="ARBA" id="ARBA00022777"/>
    </source>
</evidence>
<keyword evidence="18" id="KW-1185">Reference proteome</keyword>
<evidence type="ECO:0000313" key="18">
    <source>
        <dbReference type="Proteomes" id="UP001279734"/>
    </source>
</evidence>
<accession>A0AAD3XMP1</accession>
<dbReference type="Proteomes" id="UP001279734">
    <property type="component" value="Unassembled WGS sequence"/>
</dbReference>
<comment type="catalytic activity">
    <reaction evidence="10">
        <text>L-threonyl-[protein] + ATP = O-phospho-L-threonyl-[protein] + ADP + H(+)</text>
        <dbReference type="Rhea" id="RHEA:46608"/>
        <dbReference type="Rhea" id="RHEA-COMP:11060"/>
        <dbReference type="Rhea" id="RHEA-COMP:11605"/>
        <dbReference type="ChEBI" id="CHEBI:15378"/>
        <dbReference type="ChEBI" id="CHEBI:30013"/>
        <dbReference type="ChEBI" id="CHEBI:30616"/>
        <dbReference type="ChEBI" id="CHEBI:61977"/>
        <dbReference type="ChEBI" id="CHEBI:456216"/>
        <dbReference type="EC" id="2.7.11.1"/>
    </reaction>
</comment>
<dbReference type="AlphaFoldDB" id="A0AAD3XMP1"/>
<dbReference type="InterPro" id="IPR008271">
    <property type="entry name" value="Ser/Thr_kinase_AS"/>
</dbReference>
<dbReference type="Pfam" id="PF07714">
    <property type="entry name" value="PK_Tyr_Ser-Thr"/>
    <property type="match status" value="1"/>
</dbReference>
<proteinExistence type="inferred from homology"/>
<dbReference type="PROSITE" id="PS00108">
    <property type="entry name" value="PROTEIN_KINASE_ST"/>
    <property type="match status" value="1"/>
</dbReference>
<evidence type="ECO:0000256" key="12">
    <source>
        <dbReference type="ARBA" id="ARBA00063228"/>
    </source>
</evidence>
<evidence type="ECO:0000259" key="16">
    <source>
        <dbReference type="PROSITE" id="PS50011"/>
    </source>
</evidence>
<evidence type="ECO:0000256" key="11">
    <source>
        <dbReference type="ARBA" id="ARBA00048679"/>
    </source>
</evidence>
<dbReference type="SMART" id="SM00220">
    <property type="entry name" value="S_TKc"/>
    <property type="match status" value="1"/>
</dbReference>
<comment type="subcellular location">
    <subcellularLocation>
        <location evidence="1">Cytoplasm</location>
    </subcellularLocation>
</comment>
<dbReference type="PANTHER" id="PTHR47987">
    <property type="entry name" value="OS08G0249100 PROTEIN"/>
    <property type="match status" value="1"/>
</dbReference>
<dbReference type="GO" id="GO:0051020">
    <property type="term" value="F:GTPase binding"/>
    <property type="evidence" value="ECO:0007669"/>
    <property type="project" value="UniProtKB-ARBA"/>
</dbReference>
<dbReference type="InterPro" id="IPR011009">
    <property type="entry name" value="Kinase-like_dom_sf"/>
</dbReference>
<feature type="region of interest" description="Disordered" evidence="15">
    <location>
        <begin position="1"/>
        <end position="29"/>
    </location>
</feature>
<comment type="subunit">
    <text evidence="12">Interacts with ARAC5 and ARAC10.</text>
</comment>
<dbReference type="InterPro" id="IPR017441">
    <property type="entry name" value="Protein_kinase_ATP_BS"/>
</dbReference>
<dbReference type="InterPro" id="IPR046958">
    <property type="entry name" value="RBK1/2/STUNTED"/>
</dbReference>
<evidence type="ECO:0000256" key="4">
    <source>
        <dbReference type="ARBA" id="ARBA00022527"/>
    </source>
</evidence>
<dbReference type="PROSITE" id="PS50011">
    <property type="entry name" value="PROTEIN_KINASE_DOM"/>
    <property type="match status" value="1"/>
</dbReference>
<evidence type="ECO:0000256" key="3">
    <source>
        <dbReference type="ARBA" id="ARBA00022490"/>
    </source>
</evidence>
<dbReference type="PROSITE" id="PS00107">
    <property type="entry name" value="PROTEIN_KINASE_ATP"/>
    <property type="match status" value="1"/>
</dbReference>
<feature type="binding site" evidence="13">
    <location>
        <position position="202"/>
    </location>
    <ligand>
        <name>ATP</name>
        <dbReference type="ChEBI" id="CHEBI:30616"/>
    </ligand>
</feature>
<evidence type="ECO:0000256" key="7">
    <source>
        <dbReference type="ARBA" id="ARBA00022741"/>
    </source>
</evidence>
<evidence type="ECO:0000256" key="6">
    <source>
        <dbReference type="ARBA" id="ARBA00022679"/>
    </source>
</evidence>
<dbReference type="EMBL" id="BSYO01000010">
    <property type="protein sequence ID" value="GMH10452.1"/>
    <property type="molecule type" value="Genomic_DNA"/>
</dbReference>
<evidence type="ECO:0000256" key="5">
    <source>
        <dbReference type="ARBA" id="ARBA00022553"/>
    </source>
</evidence>
<gene>
    <name evidence="17" type="ORF">Nepgr_012293</name>
</gene>
<comment type="catalytic activity">
    <reaction evidence="11">
        <text>L-seryl-[protein] + ATP = O-phospho-L-seryl-[protein] + ADP + H(+)</text>
        <dbReference type="Rhea" id="RHEA:17989"/>
        <dbReference type="Rhea" id="RHEA-COMP:9863"/>
        <dbReference type="Rhea" id="RHEA-COMP:11604"/>
        <dbReference type="ChEBI" id="CHEBI:15378"/>
        <dbReference type="ChEBI" id="CHEBI:29999"/>
        <dbReference type="ChEBI" id="CHEBI:30616"/>
        <dbReference type="ChEBI" id="CHEBI:83421"/>
        <dbReference type="ChEBI" id="CHEBI:456216"/>
        <dbReference type="EC" id="2.7.11.1"/>
    </reaction>
</comment>
<dbReference type="SUPFAM" id="SSF56112">
    <property type="entry name" value="Protein kinase-like (PK-like)"/>
    <property type="match status" value="1"/>
</dbReference>
<dbReference type="FunFam" id="1.10.510.10:FF:000335">
    <property type="entry name" value="receptor-like cytosolic serine/threonine-protein kinase RBK2"/>
    <property type="match status" value="1"/>
</dbReference>
<dbReference type="GO" id="GO:0004674">
    <property type="term" value="F:protein serine/threonine kinase activity"/>
    <property type="evidence" value="ECO:0007669"/>
    <property type="project" value="UniProtKB-KW"/>
</dbReference>
<keyword evidence="7 13" id="KW-0547">Nucleotide-binding</keyword>
<evidence type="ECO:0000256" key="2">
    <source>
        <dbReference type="ARBA" id="ARBA00012513"/>
    </source>
</evidence>
<dbReference type="Gene3D" id="3.30.200.20">
    <property type="entry name" value="Phosphorylase Kinase, domain 1"/>
    <property type="match status" value="1"/>
</dbReference>
<dbReference type="PANTHER" id="PTHR47987:SF14">
    <property type="entry name" value="RECEPTOR-LIKE CYTOSOLIC SERINE_THREONINE-PROTEIN KINASE RBK2"/>
    <property type="match status" value="1"/>
</dbReference>
<sequence>MADPRGPQGSPCDTVENASGIHGKAPESNALPRRCKTLGALFSSASAQDLRAVDTVKEIGDRTSPRGVLEVCKNSTGSEAGSAEKGSPECETLCTGSKPLSHWRNFVKQWKKRSLKRLQTFPLVVPKIPIRLCKRGGVTIQDDLDPHVDANLCNFKSSWKIFSISDLHAATNNFSQENFIGRGSFAEVYKGCLRDGQLVAIKRLTRGTHEEKAANFLSELGIMAHVDHPNAAKLIGYGVDGGMHLVLQLSLLGSLASILNGSREKLDWSMRYKIALGTAEGLRYLHESCQRRIIHRDIKADNVLLTENYEPQICDFGLAMWLPRQCTHHIVFKFEGTFGYFAPEYLMHGIVDEKIDIYSFGVLLLELISGRRALDSSKQSILIWAKPLLRNNDLNELIDPCLGDNYDKEELDRMVLTASLCVQYTPILRPRMNQAVVLLRGEEYANGDQQRSMQRTYSKDLLDVKEYNSTKYMNNIGQHRQLAFTS</sequence>
<keyword evidence="4 14" id="KW-0723">Serine/threonine-protein kinase</keyword>
<organism evidence="17 18">
    <name type="scientific">Nepenthes gracilis</name>
    <name type="common">Slender pitcher plant</name>
    <dbReference type="NCBI Taxonomy" id="150966"/>
    <lineage>
        <taxon>Eukaryota</taxon>
        <taxon>Viridiplantae</taxon>
        <taxon>Streptophyta</taxon>
        <taxon>Embryophyta</taxon>
        <taxon>Tracheophyta</taxon>
        <taxon>Spermatophyta</taxon>
        <taxon>Magnoliopsida</taxon>
        <taxon>eudicotyledons</taxon>
        <taxon>Gunneridae</taxon>
        <taxon>Pentapetalae</taxon>
        <taxon>Caryophyllales</taxon>
        <taxon>Nepenthaceae</taxon>
        <taxon>Nepenthes</taxon>
    </lineage>
</organism>
<name>A0AAD3XMP1_NEPGR</name>
<dbReference type="GO" id="GO:0005737">
    <property type="term" value="C:cytoplasm"/>
    <property type="evidence" value="ECO:0007669"/>
    <property type="project" value="UniProtKB-SubCell"/>
</dbReference>
<keyword evidence="8" id="KW-0418">Kinase</keyword>
<dbReference type="FunFam" id="3.30.200.20:FF:000389">
    <property type="entry name" value="Receptor-like cytosolic serine/threonine-protein kinase RBK1"/>
    <property type="match status" value="1"/>
</dbReference>
<keyword evidence="9 13" id="KW-0067">ATP-binding</keyword>
<keyword evidence="3" id="KW-0963">Cytoplasm</keyword>
<reference evidence="17" key="1">
    <citation type="submission" date="2023-05" db="EMBL/GenBank/DDBJ databases">
        <title>Nepenthes gracilis genome sequencing.</title>
        <authorList>
            <person name="Fukushima K."/>
        </authorList>
    </citation>
    <scope>NUCLEOTIDE SEQUENCE</scope>
    <source>
        <strain evidence="17">SING2019-196</strain>
    </source>
</reference>
<protein>
    <recommendedName>
        <fullName evidence="2">non-specific serine/threonine protein kinase</fullName>
        <ecNumber evidence="2">2.7.11.1</ecNumber>
    </recommendedName>
</protein>
<keyword evidence="6" id="KW-0808">Transferase</keyword>
<evidence type="ECO:0000256" key="15">
    <source>
        <dbReference type="SAM" id="MobiDB-lite"/>
    </source>
</evidence>
<comment type="caution">
    <text evidence="17">The sequence shown here is derived from an EMBL/GenBank/DDBJ whole genome shotgun (WGS) entry which is preliminary data.</text>
</comment>
<feature type="domain" description="Protein kinase" evidence="16">
    <location>
        <begin position="174"/>
        <end position="428"/>
    </location>
</feature>
<comment type="similarity">
    <text evidence="14">Belongs to the protein kinase superfamily.</text>
</comment>
<dbReference type="InterPro" id="IPR001245">
    <property type="entry name" value="Ser-Thr/Tyr_kinase_cat_dom"/>
</dbReference>
<dbReference type="InterPro" id="IPR000719">
    <property type="entry name" value="Prot_kinase_dom"/>
</dbReference>
<evidence type="ECO:0000256" key="13">
    <source>
        <dbReference type="PROSITE-ProRule" id="PRU10141"/>
    </source>
</evidence>
<evidence type="ECO:0000256" key="14">
    <source>
        <dbReference type="RuleBase" id="RU000304"/>
    </source>
</evidence>
<keyword evidence="5" id="KW-0597">Phosphoprotein</keyword>
<dbReference type="Gene3D" id="1.10.510.10">
    <property type="entry name" value="Transferase(Phosphotransferase) domain 1"/>
    <property type="match status" value="1"/>
</dbReference>
<evidence type="ECO:0000256" key="1">
    <source>
        <dbReference type="ARBA" id="ARBA00004496"/>
    </source>
</evidence>
<evidence type="ECO:0000256" key="9">
    <source>
        <dbReference type="ARBA" id="ARBA00022840"/>
    </source>
</evidence>
<evidence type="ECO:0000313" key="17">
    <source>
        <dbReference type="EMBL" id="GMH10452.1"/>
    </source>
</evidence>